<feature type="non-terminal residue" evidence="2">
    <location>
        <position position="1"/>
    </location>
</feature>
<reference evidence="2" key="1">
    <citation type="journal article" date="2019" name="Sci. Rep.">
        <title>Draft genome of Tanacetum cinerariifolium, the natural source of mosquito coil.</title>
        <authorList>
            <person name="Yamashiro T."/>
            <person name="Shiraishi A."/>
            <person name="Satake H."/>
            <person name="Nakayama K."/>
        </authorList>
    </citation>
    <scope>NUCLEOTIDE SEQUENCE</scope>
</reference>
<name>A0A699U1D2_TANCI</name>
<organism evidence="2">
    <name type="scientific">Tanacetum cinerariifolium</name>
    <name type="common">Dalmatian daisy</name>
    <name type="synonym">Chrysanthemum cinerariifolium</name>
    <dbReference type="NCBI Taxonomy" id="118510"/>
    <lineage>
        <taxon>Eukaryota</taxon>
        <taxon>Viridiplantae</taxon>
        <taxon>Streptophyta</taxon>
        <taxon>Embryophyta</taxon>
        <taxon>Tracheophyta</taxon>
        <taxon>Spermatophyta</taxon>
        <taxon>Magnoliopsida</taxon>
        <taxon>eudicotyledons</taxon>
        <taxon>Gunneridae</taxon>
        <taxon>Pentapetalae</taxon>
        <taxon>asterids</taxon>
        <taxon>campanulids</taxon>
        <taxon>Asterales</taxon>
        <taxon>Asteraceae</taxon>
        <taxon>Asteroideae</taxon>
        <taxon>Anthemideae</taxon>
        <taxon>Anthemidinae</taxon>
        <taxon>Tanacetum</taxon>
    </lineage>
</organism>
<dbReference type="EMBL" id="BKCJ011284566">
    <property type="protein sequence ID" value="GFD15176.1"/>
    <property type="molecule type" value="Genomic_DNA"/>
</dbReference>
<proteinExistence type="predicted"/>
<gene>
    <name evidence="2" type="ORF">Tci_887145</name>
</gene>
<evidence type="ECO:0000256" key="1">
    <source>
        <dbReference type="SAM" id="MobiDB-lite"/>
    </source>
</evidence>
<dbReference type="AlphaFoldDB" id="A0A699U1D2"/>
<protein>
    <submittedName>
        <fullName evidence="2">Uncharacterized protein</fullName>
    </submittedName>
</protein>
<accession>A0A699U1D2</accession>
<feature type="region of interest" description="Disordered" evidence="1">
    <location>
        <begin position="1"/>
        <end position="45"/>
    </location>
</feature>
<evidence type="ECO:0000313" key="2">
    <source>
        <dbReference type="EMBL" id="GFD15176.1"/>
    </source>
</evidence>
<sequence length="123" mass="12696">HGQRRHALAQPAGGFGGAVEAQQPHQGLTGIAAGKAGEGRGGKPHLVVEVAPPKACPVDERHEGGQAALGRPHAVGEHVRMRPLHVPKILIVERRGQGAAPVLEGVNGAVLAVEKRLRNGQLA</sequence>
<comment type="caution">
    <text evidence="2">The sequence shown here is derived from an EMBL/GenBank/DDBJ whole genome shotgun (WGS) entry which is preliminary data.</text>
</comment>